<dbReference type="RefSeq" id="WP_109921225.1">
    <property type="nucleotide sequence ID" value="NZ_QGLF01000003.1"/>
</dbReference>
<proteinExistence type="predicted"/>
<gene>
    <name evidence="1" type="ORF">DKG75_11270</name>
</gene>
<dbReference type="OrthoDB" id="9806482at2"/>
<dbReference type="EMBL" id="QGLF01000003">
    <property type="protein sequence ID" value="PWR20581.1"/>
    <property type="molecule type" value="Genomic_DNA"/>
</dbReference>
<accession>A0A317E1R4</accession>
<dbReference type="InterPro" id="IPR045425">
    <property type="entry name" value="DUF6508"/>
</dbReference>
<dbReference type="PANTHER" id="PTHR42692:SF1">
    <property type="entry name" value="NUCLEOTIDE PYROPHOSPHOHYDROLASE"/>
    <property type="match status" value="1"/>
</dbReference>
<comment type="caution">
    <text evidence="1">The sequence shown here is derived from an EMBL/GenBank/DDBJ whole genome shotgun (WGS) entry which is preliminary data.</text>
</comment>
<reference evidence="2" key="1">
    <citation type="submission" date="2018-05" db="EMBL/GenBank/DDBJ databases">
        <title>Zavarzinia sp. HR-AS.</title>
        <authorList>
            <person name="Lee Y."/>
            <person name="Jeon C.O."/>
        </authorList>
    </citation>
    <scope>NUCLEOTIDE SEQUENCE [LARGE SCALE GENOMIC DNA]</scope>
    <source>
        <strain evidence="2">DSM 1231</strain>
    </source>
</reference>
<name>A0A317E1R4_9PROT</name>
<evidence type="ECO:0000313" key="1">
    <source>
        <dbReference type="EMBL" id="PWR20581.1"/>
    </source>
</evidence>
<sequence>MATDWERVGAEGVRHLATDLRALADFLPTFRQADFKAGGWADYNQTKPGPVTLPPYRYAPVVGVFYEAASGHGWVKAFDWFAWAASEEAKSLWEDETAIRSATPEQLANLLTVCFEADRFSEGFLSEAFESGRILRILERAAVLAGEMSAP</sequence>
<keyword evidence="2" id="KW-1185">Reference proteome</keyword>
<dbReference type="Proteomes" id="UP000246077">
    <property type="component" value="Unassembled WGS sequence"/>
</dbReference>
<organism evidence="1 2">
    <name type="scientific">Zavarzinia compransoris</name>
    <dbReference type="NCBI Taxonomy" id="1264899"/>
    <lineage>
        <taxon>Bacteria</taxon>
        <taxon>Pseudomonadati</taxon>
        <taxon>Pseudomonadota</taxon>
        <taxon>Alphaproteobacteria</taxon>
        <taxon>Rhodospirillales</taxon>
        <taxon>Zavarziniaceae</taxon>
        <taxon>Zavarzinia</taxon>
    </lineage>
</organism>
<dbReference type="PANTHER" id="PTHR42692">
    <property type="entry name" value="NUCLEOTIDE PYROPHOSPHOHYDROLASE"/>
    <property type="match status" value="1"/>
</dbReference>
<protein>
    <submittedName>
        <fullName evidence="1">Uncharacterized protein</fullName>
    </submittedName>
</protein>
<dbReference type="AlphaFoldDB" id="A0A317E1R4"/>
<dbReference type="Pfam" id="PF20118">
    <property type="entry name" value="DUF6508"/>
    <property type="match status" value="1"/>
</dbReference>
<evidence type="ECO:0000313" key="2">
    <source>
        <dbReference type="Proteomes" id="UP000246077"/>
    </source>
</evidence>
<dbReference type="InterPro" id="IPR047046">
    <property type="entry name" value="YpjD/YvdC"/>
</dbReference>